<comment type="caution">
    <text evidence="1">The sequence shown here is derived from an EMBL/GenBank/DDBJ whole genome shotgun (WGS) entry which is preliminary data.</text>
</comment>
<protein>
    <submittedName>
        <fullName evidence="1">Uncharacterized protein</fullName>
    </submittedName>
</protein>
<organism evidence="1 2">
    <name type="scientific">Aphis glycines</name>
    <name type="common">Soybean aphid</name>
    <dbReference type="NCBI Taxonomy" id="307491"/>
    <lineage>
        <taxon>Eukaryota</taxon>
        <taxon>Metazoa</taxon>
        <taxon>Ecdysozoa</taxon>
        <taxon>Arthropoda</taxon>
        <taxon>Hexapoda</taxon>
        <taxon>Insecta</taxon>
        <taxon>Pterygota</taxon>
        <taxon>Neoptera</taxon>
        <taxon>Paraneoptera</taxon>
        <taxon>Hemiptera</taxon>
        <taxon>Sternorrhyncha</taxon>
        <taxon>Aphidomorpha</taxon>
        <taxon>Aphidoidea</taxon>
        <taxon>Aphididae</taxon>
        <taxon>Aphidini</taxon>
        <taxon>Aphis</taxon>
        <taxon>Aphis</taxon>
    </lineage>
</organism>
<keyword evidence="2" id="KW-1185">Reference proteome</keyword>
<sequence length="182" mass="21668">MVNGEGHTPYSAFLSRPWYQLVNNLAYVHLTEFLQLVFNNYCMCKSELYIISTISKKKIINKKVIIHFTVYVHILIKYLKQLHTVKTSTSNKNNILHLVNFKNIIQCYKRENTLKLNQYFKWLFLKQKIDRICTYYILLKYFSIPRLRDLCGGCQKSNPLMSSYVLSIIRPYILNLQTNQKL</sequence>
<reference evidence="1 2" key="1">
    <citation type="submission" date="2019-08" db="EMBL/GenBank/DDBJ databases">
        <title>The genome of the soybean aphid Biotype 1, its phylome, world population structure and adaptation to the North American continent.</title>
        <authorList>
            <person name="Giordano R."/>
            <person name="Donthu R.K."/>
            <person name="Hernandez A.G."/>
            <person name="Wright C.L."/>
            <person name="Zimin A.V."/>
        </authorList>
    </citation>
    <scope>NUCLEOTIDE SEQUENCE [LARGE SCALE GENOMIC DNA]</scope>
    <source>
        <tissue evidence="1">Whole aphids</tissue>
    </source>
</reference>
<dbReference type="Proteomes" id="UP000475862">
    <property type="component" value="Unassembled WGS sequence"/>
</dbReference>
<evidence type="ECO:0000313" key="1">
    <source>
        <dbReference type="EMBL" id="KAE9537507.1"/>
    </source>
</evidence>
<name>A0A6G0TRC3_APHGL</name>
<dbReference type="EMBL" id="VYZN01000018">
    <property type="protein sequence ID" value="KAE9537507.1"/>
    <property type="molecule type" value="Genomic_DNA"/>
</dbReference>
<proteinExistence type="predicted"/>
<accession>A0A6G0TRC3</accession>
<gene>
    <name evidence="1" type="ORF">AGLY_006530</name>
</gene>
<dbReference type="AlphaFoldDB" id="A0A6G0TRC3"/>
<evidence type="ECO:0000313" key="2">
    <source>
        <dbReference type="Proteomes" id="UP000475862"/>
    </source>
</evidence>